<reference evidence="9" key="1">
    <citation type="journal article" date="2020" name="Stud. Mycol.">
        <title>101 Dothideomycetes genomes: a test case for predicting lifestyles and emergence of pathogens.</title>
        <authorList>
            <person name="Haridas S."/>
            <person name="Albert R."/>
            <person name="Binder M."/>
            <person name="Bloem J."/>
            <person name="Labutti K."/>
            <person name="Salamov A."/>
            <person name="Andreopoulos B."/>
            <person name="Baker S."/>
            <person name="Barry K."/>
            <person name="Bills G."/>
            <person name="Bluhm B."/>
            <person name="Cannon C."/>
            <person name="Castanera R."/>
            <person name="Culley D."/>
            <person name="Daum C."/>
            <person name="Ezra D."/>
            <person name="Gonzalez J."/>
            <person name="Henrissat B."/>
            <person name="Kuo A."/>
            <person name="Liang C."/>
            <person name="Lipzen A."/>
            <person name="Lutzoni F."/>
            <person name="Magnuson J."/>
            <person name="Mondo S."/>
            <person name="Nolan M."/>
            <person name="Ohm R."/>
            <person name="Pangilinan J."/>
            <person name="Park H.-J."/>
            <person name="Ramirez L."/>
            <person name="Alfaro M."/>
            <person name="Sun H."/>
            <person name="Tritt A."/>
            <person name="Yoshinaga Y."/>
            <person name="Zwiers L.-H."/>
            <person name="Turgeon B."/>
            <person name="Goodwin S."/>
            <person name="Spatafora J."/>
            <person name="Crous P."/>
            <person name="Grigoriev I."/>
        </authorList>
    </citation>
    <scope>NUCLEOTIDE SEQUENCE</scope>
    <source>
        <strain evidence="9">CBS 133067</strain>
    </source>
</reference>
<dbReference type="OrthoDB" id="3366823at2759"/>
<dbReference type="Proteomes" id="UP000799772">
    <property type="component" value="Unassembled WGS sequence"/>
</dbReference>
<comment type="cofactor">
    <cofactor evidence="1 7">
        <name>heme</name>
        <dbReference type="ChEBI" id="CHEBI:30413"/>
    </cofactor>
</comment>
<evidence type="ECO:0000256" key="1">
    <source>
        <dbReference type="ARBA" id="ARBA00001971"/>
    </source>
</evidence>
<keyword evidence="4" id="KW-0444">Lipid biosynthesis</keyword>
<dbReference type="GO" id="GO:0005789">
    <property type="term" value="C:endoplasmic reticulum membrane"/>
    <property type="evidence" value="ECO:0007669"/>
    <property type="project" value="UniProtKB-SubCell"/>
</dbReference>
<dbReference type="SUPFAM" id="SSF48264">
    <property type="entry name" value="Cytochrome P450"/>
    <property type="match status" value="1"/>
</dbReference>
<comment type="caution">
    <text evidence="9">The sequence shown here is derived from an EMBL/GenBank/DDBJ whole genome shotgun (WGS) entry which is preliminary data.</text>
</comment>
<evidence type="ECO:0000256" key="3">
    <source>
        <dbReference type="ARBA" id="ARBA00010617"/>
    </source>
</evidence>
<evidence type="ECO:0000256" key="2">
    <source>
        <dbReference type="ARBA" id="ARBA00004389"/>
    </source>
</evidence>
<comment type="similarity">
    <text evidence="3">Belongs to the cytochrome P450 family.</text>
</comment>
<dbReference type="GO" id="GO:0016705">
    <property type="term" value="F:oxidoreductase activity, acting on paired donors, with incorporation or reduction of molecular oxygen"/>
    <property type="evidence" value="ECO:0007669"/>
    <property type="project" value="InterPro"/>
</dbReference>
<evidence type="ECO:0000256" key="6">
    <source>
        <dbReference type="ARBA" id="ARBA00023004"/>
    </source>
</evidence>
<dbReference type="AlphaFoldDB" id="A0A9P4ISI9"/>
<keyword evidence="6 7" id="KW-0408">Iron</keyword>
<evidence type="ECO:0000256" key="8">
    <source>
        <dbReference type="SAM" id="Phobius"/>
    </source>
</evidence>
<gene>
    <name evidence="9" type="ORF">NA57DRAFT_32868</name>
</gene>
<keyword evidence="8" id="KW-1133">Transmembrane helix</keyword>
<dbReference type="PANTHER" id="PTHR24306">
    <property type="match status" value="1"/>
</dbReference>
<keyword evidence="5 7" id="KW-0479">Metal-binding</keyword>
<dbReference type="PRINTS" id="PR00465">
    <property type="entry name" value="EP450IV"/>
</dbReference>
<accession>A0A9P4ISI9</accession>
<feature type="transmembrane region" description="Helical" evidence="8">
    <location>
        <begin position="33"/>
        <end position="54"/>
    </location>
</feature>
<feature type="transmembrane region" description="Helical" evidence="8">
    <location>
        <begin position="7"/>
        <end position="27"/>
    </location>
</feature>
<proteinExistence type="inferred from homology"/>
<evidence type="ECO:0000256" key="7">
    <source>
        <dbReference type="PIRSR" id="PIRSR602403-1"/>
    </source>
</evidence>
<keyword evidence="4" id="KW-0443">Lipid metabolism</keyword>
<evidence type="ECO:0000256" key="5">
    <source>
        <dbReference type="ARBA" id="ARBA00022723"/>
    </source>
</evidence>
<dbReference type="Pfam" id="PF00067">
    <property type="entry name" value="p450"/>
    <property type="match status" value="1"/>
</dbReference>
<dbReference type="EMBL" id="ML978122">
    <property type="protein sequence ID" value="KAF2103471.1"/>
    <property type="molecule type" value="Genomic_DNA"/>
</dbReference>
<name>A0A9P4ISI9_9PEZI</name>
<keyword evidence="7" id="KW-0349">Heme</keyword>
<organism evidence="9 10">
    <name type="scientific">Rhizodiscina lignyota</name>
    <dbReference type="NCBI Taxonomy" id="1504668"/>
    <lineage>
        <taxon>Eukaryota</taxon>
        <taxon>Fungi</taxon>
        <taxon>Dikarya</taxon>
        <taxon>Ascomycota</taxon>
        <taxon>Pezizomycotina</taxon>
        <taxon>Dothideomycetes</taxon>
        <taxon>Pleosporomycetidae</taxon>
        <taxon>Aulographales</taxon>
        <taxon>Rhizodiscinaceae</taxon>
        <taxon>Rhizodiscina</taxon>
    </lineage>
</organism>
<dbReference type="InterPro" id="IPR001128">
    <property type="entry name" value="Cyt_P450"/>
</dbReference>
<evidence type="ECO:0000313" key="9">
    <source>
        <dbReference type="EMBL" id="KAF2103471.1"/>
    </source>
</evidence>
<dbReference type="GO" id="GO:0004497">
    <property type="term" value="F:monooxygenase activity"/>
    <property type="evidence" value="ECO:0007669"/>
    <property type="project" value="InterPro"/>
</dbReference>
<evidence type="ECO:0000313" key="10">
    <source>
        <dbReference type="Proteomes" id="UP000799772"/>
    </source>
</evidence>
<feature type="binding site" description="axial binding residue" evidence="7">
    <location>
        <position position="473"/>
    </location>
    <ligand>
        <name>heme</name>
        <dbReference type="ChEBI" id="CHEBI:30413"/>
    </ligand>
    <ligandPart>
        <name>Fe</name>
        <dbReference type="ChEBI" id="CHEBI:18248"/>
    </ligandPart>
</feature>
<dbReference type="Gene3D" id="1.10.630.10">
    <property type="entry name" value="Cytochrome P450"/>
    <property type="match status" value="1"/>
</dbReference>
<comment type="subcellular location">
    <subcellularLocation>
        <location evidence="2">Endoplasmic reticulum membrane</location>
        <topology evidence="2">Single-pass membrane protein</topology>
    </subcellularLocation>
</comment>
<keyword evidence="8" id="KW-0812">Transmembrane</keyword>
<sequence>MVNSNNLYELIAVVLFTWLLYAVIFAPKKHNLFPVWATIEVALTSLIISSGGFARRILLSIRRYGGSLVGLTSKHQVLVNFPGAERLMSQSYHSISAGPVHYTLFTRVFGANDSPALKKKLEESYKSLLAPVERTYLNEAAAGAVIEKADVPKMAASFVTFSSNRKSMMRWELSAAIRVITPDTPDKPGVVEANLQSLVRDFGFCISTPLLYGQDFMDRYPQLLDDFWRFDNDLFPLLMIGLPKWAPLKIMKDGLAARARLLDQMEALYRRIDQYQRGDSADFGADMSDISNTALERNKVYERENWSIKDRGVGDLTLLWGLNANTHPVLFWLLAYTYSTPGLLERLREETAPHIKLSQAHPPEIKSMDIATLCRDCPLLKACLFETYRMSVEATSIRYITEPISIEDGGCKRELKSGMFISVPHSIIQRDSSVYADPDTFVPERFLEADPETGKPAVRYGKLKPWGMGTAMCKGRKFAEKEIVSAGAAILSLWDIDPASGTWKLPAMAPGTGVKKPVEDIRVVIKRRVSS</sequence>
<protein>
    <submittedName>
        <fullName evidence="9">Cytochrome P450</fullName>
    </submittedName>
</protein>
<keyword evidence="8" id="KW-0472">Membrane</keyword>
<dbReference type="InterPro" id="IPR036396">
    <property type="entry name" value="Cyt_P450_sf"/>
</dbReference>
<dbReference type="GO" id="GO:0005506">
    <property type="term" value="F:iron ion binding"/>
    <property type="evidence" value="ECO:0007669"/>
    <property type="project" value="InterPro"/>
</dbReference>
<keyword evidence="10" id="KW-1185">Reference proteome</keyword>
<dbReference type="PANTHER" id="PTHR24306:SF8">
    <property type="entry name" value="P450, PUTATIVE (EUROFUNG)-RELATED"/>
    <property type="match status" value="1"/>
</dbReference>
<dbReference type="GO" id="GO:0020037">
    <property type="term" value="F:heme binding"/>
    <property type="evidence" value="ECO:0007669"/>
    <property type="project" value="InterPro"/>
</dbReference>
<dbReference type="CDD" id="cd11040">
    <property type="entry name" value="CYP7_CYP8-like"/>
    <property type="match status" value="1"/>
</dbReference>
<dbReference type="InterPro" id="IPR002403">
    <property type="entry name" value="Cyt_P450_E_grp-IV"/>
</dbReference>
<evidence type="ECO:0000256" key="4">
    <source>
        <dbReference type="ARBA" id="ARBA00022516"/>
    </source>
</evidence>